<organism evidence="2">
    <name type="scientific">Trichoplusia ni single nucleopolyhedrovirus</name>
    <dbReference type="NCBI Taxonomy" id="332054"/>
    <lineage>
        <taxon>Viruses</taxon>
        <taxon>Viruses incertae sedis</taxon>
        <taxon>Naldaviricetes</taxon>
        <taxon>Lefavirales</taxon>
        <taxon>Baculoviridae</taxon>
        <taxon>Alphabaculovirus</taxon>
        <taxon>Alphabaculovirus trini</taxon>
    </lineage>
</organism>
<feature type="region of interest" description="Disordered" evidence="1">
    <location>
        <begin position="1"/>
        <end position="60"/>
    </location>
</feature>
<dbReference type="EMBL" id="MH577296">
    <property type="protein sequence ID" value="QBI90263.1"/>
    <property type="molecule type" value="Genomic_DNA"/>
</dbReference>
<name>A0A481V8U5_9ABAC</name>
<proteinExistence type="predicted"/>
<feature type="compositionally biased region" description="Basic and acidic residues" evidence="1">
    <location>
        <begin position="1"/>
        <end position="10"/>
    </location>
</feature>
<protein>
    <submittedName>
        <fullName evidence="2">Uncharacterized protein</fullName>
    </submittedName>
</protein>
<accession>A0A481V8U5</accession>
<sequence length="376" mass="43134">MDRRSSKRASDTPLSPPPSSSSSILGFRKSSTKSDVSAKKKPKSTTKPPPATAISTATSAVEQEMEMDIDRSMINEEQQRIQKIRQLEESEMHILKRQNEMSRTIELFQDPQTTTTTLPSATLATAVSAAVDMNKRRRIEGGSSSSLPVVVFITPPLLNQIASDCNNVLDIQKSIDSIKLYLDALQNNINPRVSSTLKQFLTFEDNVENVIDYATIMNAILSDKDVSRKNFYKFSEALFNYYMRIFDNVSTVAHIIVNVNYTRGKTKITHGITNFFNLCVNYIVSNITDLLEYKESQLPYNYMHPNEYQRHINDYQRKLTDMYNYRLLDLQSIVFYKHTPDNDANQFVSVAARNKYYRIIDVDINVKNVYNYLVFE</sequence>
<reference evidence="2" key="1">
    <citation type="submission" date="2018-07" db="EMBL/GenBank/DDBJ databases">
        <title>A new Alphabaculovirus highly virulent isolated from Trichoplusia ni (TnSNPV).</title>
        <authorList>
            <person name="Bivian-Hernandez M.D.L.A."/>
            <person name="Del Rincon-Castro M.C."/>
            <person name="Ibarra J.E."/>
        </authorList>
    </citation>
    <scope>NUCLEOTIDE SEQUENCE</scope>
    <source>
        <strain evidence="2">LBIV-4</strain>
    </source>
</reference>
<evidence type="ECO:0000256" key="1">
    <source>
        <dbReference type="SAM" id="MobiDB-lite"/>
    </source>
</evidence>
<evidence type="ECO:0000313" key="2">
    <source>
        <dbReference type="EMBL" id="QBI90263.1"/>
    </source>
</evidence>